<feature type="transmembrane region" description="Helical" evidence="1">
    <location>
        <begin position="482"/>
        <end position="501"/>
    </location>
</feature>
<feature type="transmembrane region" description="Helical" evidence="1">
    <location>
        <begin position="556"/>
        <end position="576"/>
    </location>
</feature>
<dbReference type="GO" id="GO:0016853">
    <property type="term" value="F:isomerase activity"/>
    <property type="evidence" value="ECO:0007669"/>
    <property type="project" value="UniProtKB-KW"/>
</dbReference>
<reference evidence="2 3" key="1">
    <citation type="submission" date="2020-08" db="EMBL/GenBank/DDBJ databases">
        <title>Genomic Encyclopedia of Type Strains, Phase IV (KMG-IV): sequencing the most valuable type-strain genomes for metagenomic binning, comparative biology and taxonomic classification.</title>
        <authorList>
            <person name="Goeker M."/>
        </authorList>
    </citation>
    <scope>NUCLEOTIDE SEQUENCE [LARGE SCALE GENOMIC DNA]</scope>
    <source>
        <strain evidence="2 3">DSM 15895</strain>
    </source>
</reference>
<feature type="transmembrane region" description="Helical" evidence="1">
    <location>
        <begin position="588"/>
        <end position="608"/>
    </location>
</feature>
<comment type="caution">
    <text evidence="2">The sequence shown here is derived from an EMBL/GenBank/DDBJ whole genome shotgun (WGS) entry which is preliminary data.</text>
</comment>
<keyword evidence="2" id="KW-0413">Isomerase</keyword>
<feature type="transmembrane region" description="Helical" evidence="1">
    <location>
        <begin position="364"/>
        <end position="382"/>
    </location>
</feature>
<dbReference type="EMBL" id="JACHHE010000002">
    <property type="protein sequence ID" value="MBB5179414.1"/>
    <property type="molecule type" value="Genomic_DNA"/>
</dbReference>
<accession>A0A7W8CR89</accession>
<feature type="transmembrane region" description="Helical" evidence="1">
    <location>
        <begin position="456"/>
        <end position="475"/>
    </location>
</feature>
<proteinExistence type="predicted"/>
<sequence>MQKALIGVIIAAMILTIPSWYQRIQAEESSKKVETIVPYKLLHQWMAADPDLTLEQALSDVRGTGVQSVSLEPDTVQTLETKGRITTLNAARMREHLLLNNQEPLDDYFDRAGLFVNADSDYPFADIAASIFEETRNVEINGYEYTFISGTGSDILTTTVGYDEEAAAAILAAGMDVVPRIGKYETEVETDRVLDELLALKQEGIDNILFSGTDLLLSDEPELMKQAMADLKEAGYSLFSIELAEQIGFAAAAYAMDLDVVRLHSVPVTEDTITTTAERIVRAVKERNIRAIFLNLDTIEREESMDLLNELKTEVDRGMPASFERGKSETFVKYEAPLWQKLVGLIGAGAFLAFGALALFKKRWLALAAIAGTVLLALLYAVLGTSLILKAAALAVGLAAPIVAILQDRNESAKGFILKEYIKALAVTFVGIWFIIVLLNGNEFLLGIDSFRGVKLIYIVPIAAVLLYAIWEYLIPLMKESVKYWHVALLGIIAVLGLYYIGRTGNEGSVSNIEVQARLFLEKILYVRPRTKEFLIGFPLFILALHIGRTYKMASYFLLVGAVIGFLSMVNTFTHLHIPLSISLLRSLYSIILGLIIGYALILLYNWAGKRAVEKIKARWQG</sequence>
<protein>
    <submittedName>
        <fullName evidence="2">Sugar phosphate isomerase/epimerase</fullName>
    </submittedName>
</protein>
<feature type="transmembrane region" description="Helical" evidence="1">
    <location>
        <begin position="338"/>
        <end position="357"/>
    </location>
</feature>
<keyword evidence="1" id="KW-0472">Membrane</keyword>
<dbReference type="AlphaFoldDB" id="A0A7W8CR89"/>
<evidence type="ECO:0000313" key="2">
    <source>
        <dbReference type="EMBL" id="MBB5179414.1"/>
    </source>
</evidence>
<name>A0A7W8CR89_9BACL</name>
<organism evidence="2 3">
    <name type="scientific">Planococcus koreensis</name>
    <dbReference type="NCBI Taxonomy" id="112331"/>
    <lineage>
        <taxon>Bacteria</taxon>
        <taxon>Bacillati</taxon>
        <taxon>Bacillota</taxon>
        <taxon>Bacilli</taxon>
        <taxon>Bacillales</taxon>
        <taxon>Caryophanaceae</taxon>
        <taxon>Planococcus</taxon>
    </lineage>
</organism>
<dbReference type="Proteomes" id="UP000525923">
    <property type="component" value="Unassembled WGS sequence"/>
</dbReference>
<evidence type="ECO:0000256" key="1">
    <source>
        <dbReference type="SAM" id="Phobius"/>
    </source>
</evidence>
<keyword evidence="3" id="KW-1185">Reference proteome</keyword>
<keyword evidence="1" id="KW-1133">Transmembrane helix</keyword>
<dbReference type="RefSeq" id="WP_135501610.1">
    <property type="nucleotide sequence ID" value="NZ_JACHHE010000002.1"/>
</dbReference>
<keyword evidence="1" id="KW-0812">Transmembrane</keyword>
<dbReference type="Pfam" id="PF18949">
    <property type="entry name" value="DUF5693"/>
    <property type="match status" value="1"/>
</dbReference>
<evidence type="ECO:0000313" key="3">
    <source>
        <dbReference type="Proteomes" id="UP000525923"/>
    </source>
</evidence>
<gene>
    <name evidence="2" type="ORF">HNQ44_000838</name>
</gene>
<dbReference type="OrthoDB" id="3805529at2"/>
<feature type="transmembrane region" description="Helical" evidence="1">
    <location>
        <begin position="418"/>
        <end position="436"/>
    </location>
</feature>
<dbReference type="InterPro" id="IPR043748">
    <property type="entry name" value="DUF5693"/>
</dbReference>